<dbReference type="Pfam" id="PF12654">
    <property type="entry name" value="DUF3786"/>
    <property type="match status" value="1"/>
</dbReference>
<keyword evidence="4" id="KW-0411">Iron-sulfur</keyword>
<dbReference type="InterPro" id="IPR007202">
    <property type="entry name" value="4Fe-4S_dom"/>
</dbReference>
<dbReference type="EMBL" id="FOOX01000002">
    <property type="protein sequence ID" value="SFG11643.1"/>
    <property type="molecule type" value="Genomic_DNA"/>
</dbReference>
<sequence>MSQLNNPLEIYKLLPKTNCGQCQAPTCLAFATAVIQGQKSLGECPHLEDNVVEQFAVKIIKRIPYEEQLEQLLQQLKGEIATIDFYSSAERLGATLSGDKLKIKCLGKDFTVDSNGSITSDCHVIPWLMIPLLDYVISCSGKNVAGQWVPFRELKNGMTWIPLFEPLCEKPFKQIADTHTDLFEIILHVFGGKPATNTFHSDISLILYPLPRIPILICYCKPEEELESKLNIFFDTTAEDNLDIRSIFGVTAGLVRMLEKISLRHG</sequence>
<evidence type="ECO:0000256" key="1">
    <source>
        <dbReference type="ARBA" id="ARBA00022485"/>
    </source>
</evidence>
<dbReference type="PANTHER" id="PTHR36214">
    <property type="match status" value="1"/>
</dbReference>
<dbReference type="InterPro" id="IPR024264">
    <property type="entry name" value="DUF3786"/>
</dbReference>
<dbReference type="RefSeq" id="WP_092468815.1">
    <property type="nucleotide sequence ID" value="NZ_FOOX01000002.1"/>
</dbReference>
<dbReference type="PANTHER" id="PTHR36214:SF3">
    <property type="entry name" value="ACETYL-COA DECARBONYLASE_SYNTHASE COMPLEX SUBUNIT GAMMA"/>
    <property type="match status" value="1"/>
</dbReference>
<proteinExistence type="predicted"/>
<evidence type="ECO:0000256" key="3">
    <source>
        <dbReference type="ARBA" id="ARBA00023004"/>
    </source>
</evidence>
<dbReference type="OrthoDB" id="9793312at2"/>
<protein>
    <submittedName>
        <fullName evidence="6">Putative Fe-S cluster</fullName>
    </submittedName>
</protein>
<keyword evidence="3" id="KW-0408">Iron</keyword>
<dbReference type="PROSITE" id="PS51656">
    <property type="entry name" value="4FE4S"/>
    <property type="match status" value="1"/>
</dbReference>
<gene>
    <name evidence="6" type="ORF">SAMN05660649_00737</name>
</gene>
<keyword evidence="7" id="KW-1185">Reference proteome</keyword>
<keyword evidence="1" id="KW-0004">4Fe-4S</keyword>
<evidence type="ECO:0000256" key="4">
    <source>
        <dbReference type="ARBA" id="ARBA00023014"/>
    </source>
</evidence>
<dbReference type="Proteomes" id="UP000199337">
    <property type="component" value="Unassembled WGS sequence"/>
</dbReference>
<organism evidence="6 7">
    <name type="scientific">Desulfotruncus arcticus DSM 17038</name>
    <dbReference type="NCBI Taxonomy" id="1121424"/>
    <lineage>
        <taxon>Bacteria</taxon>
        <taxon>Bacillati</taxon>
        <taxon>Bacillota</taxon>
        <taxon>Clostridia</taxon>
        <taxon>Eubacteriales</taxon>
        <taxon>Desulfallaceae</taxon>
        <taxon>Desulfotruncus</taxon>
    </lineage>
</organism>
<dbReference type="AlphaFoldDB" id="A0A1I2P810"/>
<evidence type="ECO:0000256" key="2">
    <source>
        <dbReference type="ARBA" id="ARBA00022723"/>
    </source>
</evidence>
<feature type="domain" description="4Fe-4S" evidence="5">
    <location>
        <begin position="2"/>
        <end position="61"/>
    </location>
</feature>
<evidence type="ECO:0000313" key="6">
    <source>
        <dbReference type="EMBL" id="SFG11643.1"/>
    </source>
</evidence>
<dbReference type="GO" id="GO:0051539">
    <property type="term" value="F:4 iron, 4 sulfur cluster binding"/>
    <property type="evidence" value="ECO:0007669"/>
    <property type="project" value="UniProtKB-KW"/>
</dbReference>
<dbReference type="STRING" id="341036.SAMN05660649_00737"/>
<evidence type="ECO:0000313" key="7">
    <source>
        <dbReference type="Proteomes" id="UP000199337"/>
    </source>
</evidence>
<dbReference type="GO" id="GO:0046872">
    <property type="term" value="F:metal ion binding"/>
    <property type="evidence" value="ECO:0007669"/>
    <property type="project" value="UniProtKB-KW"/>
</dbReference>
<evidence type="ECO:0000259" key="5">
    <source>
        <dbReference type="PROSITE" id="PS51656"/>
    </source>
</evidence>
<dbReference type="Gene3D" id="1.10.15.40">
    <property type="entry name" value="Electron transport complex subunit B, putative Fe-S cluster"/>
    <property type="match status" value="1"/>
</dbReference>
<keyword evidence="2" id="KW-0479">Metal-binding</keyword>
<reference evidence="7" key="1">
    <citation type="submission" date="2016-10" db="EMBL/GenBank/DDBJ databases">
        <authorList>
            <person name="Varghese N."/>
            <person name="Submissions S."/>
        </authorList>
    </citation>
    <scope>NUCLEOTIDE SEQUENCE [LARGE SCALE GENOMIC DNA]</scope>
    <source>
        <strain evidence="7">DSM 17038</strain>
    </source>
</reference>
<dbReference type="Pfam" id="PF04060">
    <property type="entry name" value="FeS"/>
    <property type="match status" value="1"/>
</dbReference>
<name>A0A1I2P810_9FIRM</name>
<dbReference type="InterPro" id="IPR051069">
    <property type="entry name" value="ACDS_complex_subunit"/>
</dbReference>
<accession>A0A1I2P810</accession>